<dbReference type="PANTHER" id="PTHR30349:SF41">
    <property type="entry name" value="INTEGRASE_RECOMBINASE PROTEIN MJ0367-RELATED"/>
    <property type="match status" value="1"/>
</dbReference>
<dbReference type="Proteomes" id="UP000258613">
    <property type="component" value="Chromosome"/>
</dbReference>
<dbReference type="Gene3D" id="1.10.443.10">
    <property type="entry name" value="Intergrase catalytic core"/>
    <property type="match status" value="1"/>
</dbReference>
<keyword evidence="1" id="KW-0229">DNA integration</keyword>
<dbReference type="Pfam" id="PF00589">
    <property type="entry name" value="Phage_integrase"/>
    <property type="match status" value="1"/>
</dbReference>
<keyword evidence="3" id="KW-0233">DNA recombination</keyword>
<gene>
    <name evidence="7" type="ORF">AArcMg_2111</name>
</gene>
<keyword evidence="2 4" id="KW-0238">DNA-binding</keyword>
<dbReference type="InterPro" id="IPR050090">
    <property type="entry name" value="Tyrosine_recombinase_XerCD"/>
</dbReference>
<dbReference type="SUPFAM" id="SSF56349">
    <property type="entry name" value="DNA breaking-rejoining enzymes"/>
    <property type="match status" value="1"/>
</dbReference>
<dbReference type="PANTHER" id="PTHR30349">
    <property type="entry name" value="PHAGE INTEGRASE-RELATED"/>
    <property type="match status" value="1"/>
</dbReference>
<dbReference type="InterPro" id="IPR010998">
    <property type="entry name" value="Integrase_recombinase_N"/>
</dbReference>
<dbReference type="CDD" id="cd00397">
    <property type="entry name" value="DNA_BRE_C"/>
    <property type="match status" value="1"/>
</dbReference>
<dbReference type="GeneID" id="37642601"/>
<sequence length="344" mass="40063">MNSEVENINLDDATLEDLKTAFINGRRATKAPKTIAGYKHNIDRFNDFLDEYDMDLRDLDRKSDIVVPLPSLEGGSRLSDLNLLDYYLTWMNDEEDYAESTVRSGFGSLRAFINYLYEKGVIEYNPVNDIKLGDYIDYDSTEQKEEFSESYVAITDEEHKEMLNNVPNPVFRNKLILNILNETGIRRKELAYIEKDEVYLDERRIHIPDVKGAERNVWFSNSLRTNLEIWIDVKRKAYTTSNSKYLFNTTRSERISPKRVGQIVKLAAEDLDTQKTMKTQSGQVRGRISTHSYRHGFAERFLGNNGDIYALKTLLGHSSMSQTEKYLESEKREYLRKQMMDNGF</sequence>
<evidence type="ECO:0000259" key="6">
    <source>
        <dbReference type="PROSITE" id="PS51900"/>
    </source>
</evidence>
<dbReference type="OrthoDB" id="196491at2157"/>
<evidence type="ECO:0000313" key="7">
    <source>
        <dbReference type="EMBL" id="AXR82109.1"/>
    </source>
</evidence>
<dbReference type="InterPro" id="IPR011010">
    <property type="entry name" value="DNA_brk_join_enz"/>
</dbReference>
<evidence type="ECO:0000259" key="5">
    <source>
        <dbReference type="PROSITE" id="PS51898"/>
    </source>
</evidence>
<dbReference type="InterPro" id="IPR013762">
    <property type="entry name" value="Integrase-like_cat_sf"/>
</dbReference>
<evidence type="ECO:0000256" key="4">
    <source>
        <dbReference type="PROSITE-ProRule" id="PRU01248"/>
    </source>
</evidence>
<name>A0A346PRG4_9EURY</name>
<dbReference type="InterPro" id="IPR044068">
    <property type="entry name" value="CB"/>
</dbReference>
<evidence type="ECO:0000313" key="8">
    <source>
        <dbReference type="Proteomes" id="UP000258613"/>
    </source>
</evidence>
<dbReference type="InterPro" id="IPR002104">
    <property type="entry name" value="Integrase_catalytic"/>
</dbReference>
<organism evidence="7 8">
    <name type="scientific">Natrarchaeobaculum sulfurireducens</name>
    <dbReference type="NCBI Taxonomy" id="2044521"/>
    <lineage>
        <taxon>Archaea</taxon>
        <taxon>Methanobacteriati</taxon>
        <taxon>Methanobacteriota</taxon>
        <taxon>Stenosarchaea group</taxon>
        <taxon>Halobacteria</taxon>
        <taxon>Halobacteriales</taxon>
        <taxon>Natrialbaceae</taxon>
        <taxon>Natrarchaeobaculum</taxon>
    </lineage>
</organism>
<dbReference type="Gene3D" id="1.10.150.130">
    <property type="match status" value="1"/>
</dbReference>
<dbReference type="PROSITE" id="PS51898">
    <property type="entry name" value="TYR_RECOMBINASE"/>
    <property type="match status" value="1"/>
</dbReference>
<dbReference type="EMBL" id="CP027033">
    <property type="protein sequence ID" value="AXR82109.1"/>
    <property type="molecule type" value="Genomic_DNA"/>
</dbReference>
<feature type="domain" description="Core-binding (CB)" evidence="6">
    <location>
        <begin position="13"/>
        <end position="117"/>
    </location>
</feature>
<reference evidence="8" key="1">
    <citation type="submission" date="2018-02" db="EMBL/GenBank/DDBJ databases">
        <title>Phenotypic and genomic properties of facultatively anaerobic sulfur-reducing natronoarchaea from hypersaline soda lakes.</title>
        <authorList>
            <person name="Sorokin D.Y."/>
            <person name="Kublanov I.V."/>
            <person name="Roman P."/>
            <person name="Sinninghe Damste J.S."/>
            <person name="Golyshin P.N."/>
            <person name="Rojo D."/>
            <person name="Ciordia S."/>
            <person name="Mena M.D.C."/>
            <person name="Ferrer M."/>
            <person name="Messina E."/>
            <person name="Smedile F."/>
            <person name="La Spada G."/>
            <person name="La Cono V."/>
            <person name="Yakimov M.M."/>
        </authorList>
    </citation>
    <scope>NUCLEOTIDE SEQUENCE [LARGE SCALE GENOMIC DNA]</scope>
    <source>
        <strain evidence="8">AArc-Mg</strain>
    </source>
</reference>
<dbReference type="GO" id="GO:0015074">
    <property type="term" value="P:DNA integration"/>
    <property type="evidence" value="ECO:0007669"/>
    <property type="project" value="UniProtKB-KW"/>
</dbReference>
<feature type="domain" description="Tyr recombinase" evidence="5">
    <location>
        <begin position="149"/>
        <end position="340"/>
    </location>
</feature>
<dbReference type="GO" id="GO:0006310">
    <property type="term" value="P:DNA recombination"/>
    <property type="evidence" value="ECO:0007669"/>
    <property type="project" value="UniProtKB-KW"/>
</dbReference>
<accession>A0A346PRG4</accession>
<proteinExistence type="predicted"/>
<dbReference type="GO" id="GO:0003677">
    <property type="term" value="F:DNA binding"/>
    <property type="evidence" value="ECO:0007669"/>
    <property type="project" value="UniProtKB-UniRule"/>
</dbReference>
<dbReference type="KEGG" id="nag:AArcMg_2111"/>
<keyword evidence="8" id="KW-1185">Reference proteome</keyword>
<evidence type="ECO:0000256" key="3">
    <source>
        <dbReference type="ARBA" id="ARBA00023172"/>
    </source>
</evidence>
<dbReference type="PROSITE" id="PS51900">
    <property type="entry name" value="CB"/>
    <property type="match status" value="1"/>
</dbReference>
<evidence type="ECO:0000256" key="2">
    <source>
        <dbReference type="ARBA" id="ARBA00023125"/>
    </source>
</evidence>
<evidence type="ECO:0000256" key="1">
    <source>
        <dbReference type="ARBA" id="ARBA00022908"/>
    </source>
</evidence>
<protein>
    <submittedName>
        <fullName evidence="7">XerD/XerC family integrase</fullName>
    </submittedName>
</protein>
<dbReference type="RefSeq" id="WP_117368768.1">
    <property type="nucleotide sequence ID" value="NZ_CP027033.1"/>
</dbReference>
<dbReference type="AlphaFoldDB" id="A0A346PRG4"/>